<evidence type="ECO:0000256" key="1">
    <source>
        <dbReference type="SAM" id="MobiDB-lite"/>
    </source>
</evidence>
<feature type="compositionally biased region" description="Low complexity" evidence="1">
    <location>
        <begin position="434"/>
        <end position="445"/>
    </location>
</feature>
<accession>A0A6J4HHM3</accession>
<dbReference type="InterPro" id="IPR024535">
    <property type="entry name" value="RHGA/B-epi-like_pectate_lyase"/>
</dbReference>
<organism evidence="3">
    <name type="scientific">uncultured Acetobacteraceae bacterium</name>
    <dbReference type="NCBI Taxonomy" id="169975"/>
    <lineage>
        <taxon>Bacteria</taxon>
        <taxon>Pseudomonadati</taxon>
        <taxon>Pseudomonadota</taxon>
        <taxon>Alphaproteobacteria</taxon>
        <taxon>Acetobacterales</taxon>
        <taxon>Acetobacteraceae</taxon>
        <taxon>environmental samples</taxon>
    </lineage>
</organism>
<proteinExistence type="predicted"/>
<dbReference type="Pfam" id="PF12708">
    <property type="entry name" value="Pect-lyase_RHGA_epim"/>
    <property type="match status" value="1"/>
</dbReference>
<dbReference type="Gene3D" id="2.160.20.10">
    <property type="entry name" value="Single-stranded right-handed beta-helix, Pectin lyase-like"/>
    <property type="match status" value="1"/>
</dbReference>
<feature type="non-terminal residue" evidence="3">
    <location>
        <position position="445"/>
    </location>
</feature>
<feature type="region of interest" description="Disordered" evidence="1">
    <location>
        <begin position="426"/>
        <end position="445"/>
    </location>
</feature>
<protein>
    <recommendedName>
        <fullName evidence="2">Rhamnogalacturonase A/B/Epimerase-like pectate lyase domain-containing protein</fullName>
    </recommendedName>
</protein>
<evidence type="ECO:0000313" key="3">
    <source>
        <dbReference type="EMBL" id="CAA9224686.1"/>
    </source>
</evidence>
<gene>
    <name evidence="3" type="ORF">AVDCRST_MAG08-783</name>
</gene>
<dbReference type="AlphaFoldDB" id="A0A6J4HHM3"/>
<dbReference type="EMBL" id="CADCTG010000090">
    <property type="protein sequence ID" value="CAA9224686.1"/>
    <property type="molecule type" value="Genomic_DNA"/>
</dbReference>
<dbReference type="InterPro" id="IPR011050">
    <property type="entry name" value="Pectin_lyase_fold/virulence"/>
</dbReference>
<name>A0A6J4HHM3_9PROT</name>
<sequence length="445" mass="46842">MPDARISELPLATFPADADLAPLVQANGNGGNETRRASVAQLRGAVLADRGAHVRDYGAKGDGTTDDAPAIQAAIDDLKTRGGGTLLFGPRTYRIASPVVVDGATVRLQGAGFTEGPMPAQGTWLLIDATGFTPFTFTGLLARGSAVRDIAVQQVHAAALNASWAPTAYDWVFRVVDCFGGVDFDNLFLCGVNRGILCRNSGRLDIRRLRGQVFACGVEIDECYDVPRLHNLHFWPYWSSDNNVVRWQQANGDALVFRRSDGAFIDQVFALGYRSVFRFASSAAGSTTKFYIGQAYADFAKHAVLVEGANTTGQIAGLTTQGEIFNGGGAPLPGSSGVLVTATGARLQIANLRVDTVEDNPIRLEGSNNRLDLFSLRCVRFNTRANNGAAIHLADSGAAAPNTVHLGSPALLEGPPAPGPLVNAGTNGVLSKQAPAGRAARPGLA</sequence>
<reference evidence="3" key="1">
    <citation type="submission" date="2020-02" db="EMBL/GenBank/DDBJ databases">
        <authorList>
            <person name="Meier V. D."/>
        </authorList>
    </citation>
    <scope>NUCLEOTIDE SEQUENCE</scope>
    <source>
        <strain evidence="3">AVDCRST_MAG08</strain>
    </source>
</reference>
<dbReference type="InterPro" id="IPR012334">
    <property type="entry name" value="Pectin_lyas_fold"/>
</dbReference>
<dbReference type="SUPFAM" id="SSF51126">
    <property type="entry name" value="Pectin lyase-like"/>
    <property type="match status" value="1"/>
</dbReference>
<feature type="domain" description="Rhamnogalacturonase A/B/Epimerase-like pectate lyase" evidence="2">
    <location>
        <begin position="54"/>
        <end position="120"/>
    </location>
</feature>
<evidence type="ECO:0000259" key="2">
    <source>
        <dbReference type="Pfam" id="PF12708"/>
    </source>
</evidence>